<evidence type="ECO:0000313" key="6">
    <source>
        <dbReference type="EMBL" id="QSQ13096.1"/>
    </source>
</evidence>
<accession>A0ABX7N6P2</accession>
<evidence type="ECO:0000256" key="2">
    <source>
        <dbReference type="ARBA" id="ARBA00022603"/>
    </source>
</evidence>
<organism evidence="6 7">
    <name type="scientific">Myxococcus landrumensis</name>
    <dbReference type="NCBI Taxonomy" id="2813577"/>
    <lineage>
        <taxon>Bacteria</taxon>
        <taxon>Pseudomonadati</taxon>
        <taxon>Myxococcota</taxon>
        <taxon>Myxococcia</taxon>
        <taxon>Myxococcales</taxon>
        <taxon>Cystobacterineae</taxon>
        <taxon>Myxococcaceae</taxon>
        <taxon>Myxococcus</taxon>
    </lineage>
</organism>
<dbReference type="GO" id="GO:0032259">
    <property type="term" value="P:methylation"/>
    <property type="evidence" value="ECO:0007669"/>
    <property type="project" value="UniProtKB-KW"/>
</dbReference>
<proteinExistence type="predicted"/>
<comment type="catalytic activity">
    <reaction evidence="5">
        <text>a 2'-deoxyadenosine in DNA + S-adenosyl-L-methionine = an N(6)-methyl-2'-deoxyadenosine in DNA + S-adenosyl-L-homocysteine + H(+)</text>
        <dbReference type="Rhea" id="RHEA:15197"/>
        <dbReference type="Rhea" id="RHEA-COMP:12418"/>
        <dbReference type="Rhea" id="RHEA-COMP:12419"/>
        <dbReference type="ChEBI" id="CHEBI:15378"/>
        <dbReference type="ChEBI" id="CHEBI:57856"/>
        <dbReference type="ChEBI" id="CHEBI:59789"/>
        <dbReference type="ChEBI" id="CHEBI:90615"/>
        <dbReference type="ChEBI" id="CHEBI:90616"/>
        <dbReference type="EC" id="2.1.1.72"/>
    </reaction>
</comment>
<dbReference type="PRINTS" id="PR00505">
    <property type="entry name" value="D12N6MTFRASE"/>
</dbReference>
<keyword evidence="3" id="KW-0808">Transferase</keyword>
<gene>
    <name evidence="6" type="ORF">JY572_32850</name>
</gene>
<dbReference type="PROSITE" id="PS00092">
    <property type="entry name" value="N6_MTASE"/>
    <property type="match status" value="1"/>
</dbReference>
<evidence type="ECO:0000256" key="3">
    <source>
        <dbReference type="ARBA" id="ARBA00022679"/>
    </source>
</evidence>
<dbReference type="InterPro" id="IPR029063">
    <property type="entry name" value="SAM-dependent_MTases_sf"/>
</dbReference>
<reference evidence="6 7" key="1">
    <citation type="submission" date="2021-02" db="EMBL/GenBank/DDBJ databases">
        <title>De Novo genome assembly of isolated myxobacteria.</title>
        <authorList>
            <person name="Stevens D.C."/>
        </authorList>
    </citation>
    <scope>NUCLEOTIDE SEQUENCE [LARGE SCALE GENOMIC DNA]</scope>
    <source>
        <strain evidence="6 7">SCHIC003</strain>
    </source>
</reference>
<evidence type="ECO:0000256" key="1">
    <source>
        <dbReference type="ARBA" id="ARBA00011900"/>
    </source>
</evidence>
<evidence type="ECO:0000313" key="7">
    <source>
        <dbReference type="Proteomes" id="UP000663090"/>
    </source>
</evidence>
<dbReference type="EC" id="2.1.1.72" evidence="1"/>
<dbReference type="Proteomes" id="UP000663090">
    <property type="component" value="Chromosome"/>
</dbReference>
<protein>
    <recommendedName>
        <fullName evidence="1">site-specific DNA-methyltransferase (adenine-specific)</fullName>
        <ecNumber evidence="1">2.1.1.72</ecNumber>
    </recommendedName>
</protein>
<keyword evidence="2 6" id="KW-0489">Methyltransferase</keyword>
<dbReference type="SUPFAM" id="SSF53335">
    <property type="entry name" value="S-adenosyl-L-methionine-dependent methyltransferases"/>
    <property type="match status" value="1"/>
</dbReference>
<dbReference type="GO" id="GO:0008168">
    <property type="term" value="F:methyltransferase activity"/>
    <property type="evidence" value="ECO:0007669"/>
    <property type="project" value="UniProtKB-KW"/>
</dbReference>
<dbReference type="RefSeq" id="WP_206714801.1">
    <property type="nucleotide sequence ID" value="NZ_CP071091.1"/>
</dbReference>
<evidence type="ECO:0000256" key="4">
    <source>
        <dbReference type="ARBA" id="ARBA00022691"/>
    </source>
</evidence>
<keyword evidence="7" id="KW-1185">Reference proteome</keyword>
<dbReference type="InterPro" id="IPR002052">
    <property type="entry name" value="DNA_methylase_N6_adenine_CS"/>
</dbReference>
<evidence type="ECO:0000256" key="5">
    <source>
        <dbReference type="ARBA" id="ARBA00047942"/>
    </source>
</evidence>
<dbReference type="EMBL" id="CP071091">
    <property type="protein sequence ID" value="QSQ13096.1"/>
    <property type="molecule type" value="Genomic_DNA"/>
</dbReference>
<name>A0ABX7N6P2_9BACT</name>
<dbReference type="InterPro" id="IPR012327">
    <property type="entry name" value="MeTrfase_D12"/>
</dbReference>
<keyword evidence="4" id="KW-0949">S-adenosyl-L-methionine</keyword>
<dbReference type="Pfam" id="PF02086">
    <property type="entry name" value="MethyltransfD12"/>
    <property type="match status" value="1"/>
</dbReference>
<sequence length="355" mass="40290">MARRSSTAALASPPSVEDFPATRYQGSKLKLLGWLWAQLEPLKFDSVVDLFGGTGSVSYLFKVHGKQVHYNDCLRSNHFIGRALIENPSTRLEGDDVAALVAPKARSYSDFIARTFADIYYPEEENRLLDVMAQNLAAMPDGYKQALAYYAVFQACIAKRPYNLFHRANLYMREARVERTFGNKATWDRPFADHLLRLAAEASRAVFDNGRENRATCGDAALIPGRADLAYLDPPYISGKGVGVDYLGFYHFLEGLTEYARWPERVAGEYKHKPYQRVDSPWTRPGRIASAFDAVFERWKDSILVVSYRSDGIPSVEELKRLLARHKKKVVVRTLEYQYALSRNQASREVLLIAE</sequence>